<organism evidence="1 2">
    <name type="scientific">Trichomalopsis sarcophagae</name>
    <dbReference type="NCBI Taxonomy" id="543379"/>
    <lineage>
        <taxon>Eukaryota</taxon>
        <taxon>Metazoa</taxon>
        <taxon>Ecdysozoa</taxon>
        <taxon>Arthropoda</taxon>
        <taxon>Hexapoda</taxon>
        <taxon>Insecta</taxon>
        <taxon>Pterygota</taxon>
        <taxon>Neoptera</taxon>
        <taxon>Endopterygota</taxon>
        <taxon>Hymenoptera</taxon>
        <taxon>Apocrita</taxon>
        <taxon>Proctotrupomorpha</taxon>
        <taxon>Chalcidoidea</taxon>
        <taxon>Pteromalidae</taxon>
        <taxon>Pteromalinae</taxon>
        <taxon>Trichomalopsis</taxon>
    </lineage>
</organism>
<dbReference type="AlphaFoldDB" id="A0A232FEX9"/>
<dbReference type="EMBL" id="NNAY01000340">
    <property type="protein sequence ID" value="OXU29080.1"/>
    <property type="molecule type" value="Genomic_DNA"/>
</dbReference>
<dbReference type="Proteomes" id="UP000215335">
    <property type="component" value="Unassembled WGS sequence"/>
</dbReference>
<reference evidence="1 2" key="1">
    <citation type="journal article" date="2017" name="Curr. Biol.">
        <title>The Evolution of Venom by Co-option of Single-Copy Genes.</title>
        <authorList>
            <person name="Martinson E.O."/>
            <person name="Mrinalini"/>
            <person name="Kelkar Y.D."/>
            <person name="Chang C.H."/>
            <person name="Werren J.H."/>
        </authorList>
    </citation>
    <scope>NUCLEOTIDE SEQUENCE [LARGE SCALE GENOMIC DNA]</scope>
    <source>
        <strain evidence="1 2">Alberta</strain>
        <tissue evidence="1">Whole body</tissue>
    </source>
</reference>
<protein>
    <submittedName>
        <fullName evidence="1">Uncharacterized protein</fullName>
    </submittedName>
</protein>
<name>A0A232FEX9_9HYME</name>
<comment type="caution">
    <text evidence="1">The sequence shown here is derived from an EMBL/GenBank/DDBJ whole genome shotgun (WGS) entry which is preliminary data.</text>
</comment>
<keyword evidence="2" id="KW-1185">Reference proteome</keyword>
<accession>A0A232FEX9</accession>
<evidence type="ECO:0000313" key="1">
    <source>
        <dbReference type="EMBL" id="OXU29080.1"/>
    </source>
</evidence>
<sequence length="119" mass="13615">MSRIISNSNSYHLKPDSNSRHLKTVSTCLTESSTKLGIHTCLSVQQTPYLSQGIVGLYSMRLQPTQRHIESTTHTIIADKTRVMTSKLNRRSSEWINTELATRNKKLTSAHLEKERYKL</sequence>
<proteinExistence type="predicted"/>
<gene>
    <name evidence="1" type="ORF">TSAR_014317</name>
</gene>
<evidence type="ECO:0000313" key="2">
    <source>
        <dbReference type="Proteomes" id="UP000215335"/>
    </source>
</evidence>